<dbReference type="PANTHER" id="PTHR36435">
    <property type="entry name" value="SLR1288 PROTEIN"/>
    <property type="match status" value="1"/>
</dbReference>
<name>A0A917DSF8_9SPHN</name>
<dbReference type="RefSeq" id="WP_066776587.1">
    <property type="nucleotide sequence ID" value="NZ_BMIP01000002.1"/>
</dbReference>
<protein>
    <recommendedName>
        <fullName evidence="2">CAAX prenyl protease 2/Lysostaphin resistance protein A-like domain-containing protein</fullName>
    </recommendedName>
</protein>
<sequence length="211" mass="21776">MRHSTGELGKRALWALPLLAPLLISGIGALFSVAIVVIAIFTVKSAYAPTMALVWRGWGPSLALGAAVGVATALGFALLVDPVLSAVTGEPVDLSSFAAVEGNLPNYLVLLAIGLLFGGIAEELVFRGFVIGWGAELFGKPMALPLAIVSACVFGLAHMYQGWTGVISTGLVGLIFGVLYVACGRRLLPAIMAHATNNFIGVTAIYLGIGL</sequence>
<evidence type="ECO:0000256" key="1">
    <source>
        <dbReference type="SAM" id="Phobius"/>
    </source>
</evidence>
<evidence type="ECO:0000313" key="4">
    <source>
        <dbReference type="Proteomes" id="UP000612349"/>
    </source>
</evidence>
<feature type="transmembrane region" description="Helical" evidence="1">
    <location>
        <begin position="107"/>
        <end position="130"/>
    </location>
</feature>
<proteinExistence type="predicted"/>
<feature type="transmembrane region" description="Helical" evidence="1">
    <location>
        <begin position="62"/>
        <end position="87"/>
    </location>
</feature>
<gene>
    <name evidence="3" type="ORF">GCM10010990_10020</name>
</gene>
<keyword evidence="1" id="KW-0812">Transmembrane</keyword>
<dbReference type="PANTHER" id="PTHR36435:SF1">
    <property type="entry name" value="CAAX AMINO TERMINAL PROTEASE FAMILY PROTEIN"/>
    <property type="match status" value="1"/>
</dbReference>
<feature type="transmembrane region" description="Helical" evidence="1">
    <location>
        <begin position="12"/>
        <end position="41"/>
    </location>
</feature>
<keyword evidence="1" id="KW-1133">Transmembrane helix</keyword>
<dbReference type="GO" id="GO:0004175">
    <property type="term" value="F:endopeptidase activity"/>
    <property type="evidence" value="ECO:0007669"/>
    <property type="project" value="UniProtKB-ARBA"/>
</dbReference>
<dbReference type="AlphaFoldDB" id="A0A917DSF8"/>
<accession>A0A917DSF8</accession>
<dbReference type="Pfam" id="PF02517">
    <property type="entry name" value="Rce1-like"/>
    <property type="match status" value="1"/>
</dbReference>
<dbReference type="InterPro" id="IPR052710">
    <property type="entry name" value="CAAX_protease"/>
</dbReference>
<reference evidence="3" key="2">
    <citation type="submission" date="2020-09" db="EMBL/GenBank/DDBJ databases">
        <authorList>
            <person name="Sun Q."/>
            <person name="Zhou Y."/>
        </authorList>
    </citation>
    <scope>NUCLEOTIDE SEQUENCE</scope>
    <source>
        <strain evidence="3">CGMCC 1.15360</strain>
    </source>
</reference>
<feature type="transmembrane region" description="Helical" evidence="1">
    <location>
        <begin position="142"/>
        <end position="160"/>
    </location>
</feature>
<feature type="transmembrane region" description="Helical" evidence="1">
    <location>
        <begin position="190"/>
        <end position="209"/>
    </location>
</feature>
<dbReference type="Proteomes" id="UP000612349">
    <property type="component" value="Unassembled WGS sequence"/>
</dbReference>
<comment type="caution">
    <text evidence="3">The sequence shown here is derived from an EMBL/GenBank/DDBJ whole genome shotgun (WGS) entry which is preliminary data.</text>
</comment>
<keyword evidence="4" id="KW-1185">Reference proteome</keyword>
<evidence type="ECO:0000313" key="3">
    <source>
        <dbReference type="EMBL" id="GGD62616.1"/>
    </source>
</evidence>
<dbReference type="InterPro" id="IPR003675">
    <property type="entry name" value="Rce1/LyrA-like_dom"/>
</dbReference>
<feature type="transmembrane region" description="Helical" evidence="1">
    <location>
        <begin position="166"/>
        <end position="183"/>
    </location>
</feature>
<evidence type="ECO:0000259" key="2">
    <source>
        <dbReference type="Pfam" id="PF02517"/>
    </source>
</evidence>
<keyword evidence="1" id="KW-0472">Membrane</keyword>
<organism evidence="3 4">
    <name type="scientific">Croceicoccus mobilis</name>
    <dbReference type="NCBI Taxonomy" id="1703339"/>
    <lineage>
        <taxon>Bacteria</taxon>
        <taxon>Pseudomonadati</taxon>
        <taxon>Pseudomonadota</taxon>
        <taxon>Alphaproteobacteria</taxon>
        <taxon>Sphingomonadales</taxon>
        <taxon>Erythrobacteraceae</taxon>
        <taxon>Croceicoccus</taxon>
    </lineage>
</organism>
<feature type="domain" description="CAAX prenyl protease 2/Lysostaphin resistance protein A-like" evidence="2">
    <location>
        <begin position="106"/>
        <end position="200"/>
    </location>
</feature>
<reference evidence="3" key="1">
    <citation type="journal article" date="2014" name="Int. J. Syst. Evol. Microbiol.">
        <title>Complete genome sequence of Corynebacterium casei LMG S-19264T (=DSM 44701T), isolated from a smear-ripened cheese.</title>
        <authorList>
            <consortium name="US DOE Joint Genome Institute (JGI-PGF)"/>
            <person name="Walter F."/>
            <person name="Albersmeier A."/>
            <person name="Kalinowski J."/>
            <person name="Ruckert C."/>
        </authorList>
    </citation>
    <scope>NUCLEOTIDE SEQUENCE</scope>
    <source>
        <strain evidence="3">CGMCC 1.15360</strain>
    </source>
</reference>
<dbReference type="GO" id="GO:0080120">
    <property type="term" value="P:CAAX-box protein maturation"/>
    <property type="evidence" value="ECO:0007669"/>
    <property type="project" value="UniProtKB-ARBA"/>
</dbReference>
<dbReference type="OrthoDB" id="7632478at2"/>
<dbReference type="EMBL" id="BMIP01000002">
    <property type="protein sequence ID" value="GGD62616.1"/>
    <property type="molecule type" value="Genomic_DNA"/>
</dbReference>